<evidence type="ECO:0000313" key="3">
    <source>
        <dbReference type="Proteomes" id="UP000593741"/>
    </source>
</evidence>
<dbReference type="Proteomes" id="UP000593741">
    <property type="component" value="Genome"/>
</dbReference>
<keyword evidence="1" id="KW-0812">Transmembrane</keyword>
<keyword evidence="1" id="KW-0472">Membrane</keyword>
<reference evidence="2 3" key="1">
    <citation type="submission" date="2020-07" db="EMBL/GenBank/DDBJ databases">
        <title>Taxonomic proposal: Crassvirales, a new order of highly abundant and diverse bacterial viruses.</title>
        <authorList>
            <person name="Shkoporov A.N."/>
            <person name="Stockdale S.R."/>
            <person name="Guerin E."/>
            <person name="Ross R.P."/>
            <person name="Hill C."/>
        </authorList>
    </citation>
    <scope>NUCLEOTIDE SEQUENCE [LARGE SCALE GENOMIC DNA]</scope>
</reference>
<accession>A0A7M1RR32</accession>
<organism evidence="2 3">
    <name type="scientific">uncultured phage cr56_1</name>
    <dbReference type="NCBI Taxonomy" id="2772081"/>
    <lineage>
        <taxon>Viruses</taxon>
        <taxon>Duplodnaviria</taxon>
        <taxon>Heunggongvirae</taxon>
        <taxon>Uroviricota</taxon>
        <taxon>Caudoviricetes</taxon>
        <taxon>Crassvirales</taxon>
        <taxon>Suoliviridae</taxon>
        <taxon>Loutivirinae</taxon>
        <taxon>Buchavirus</taxon>
        <taxon>Buchavirus faecalis</taxon>
    </lineage>
</organism>
<keyword evidence="3" id="KW-1185">Reference proteome</keyword>
<dbReference type="GeneID" id="65130742"/>
<feature type="transmembrane region" description="Helical" evidence="1">
    <location>
        <begin position="25"/>
        <end position="42"/>
    </location>
</feature>
<dbReference type="RefSeq" id="YP_010112275.1">
    <property type="nucleotide sequence ID" value="NC_055890.1"/>
</dbReference>
<proteinExistence type="predicted"/>
<evidence type="ECO:0000256" key="1">
    <source>
        <dbReference type="SAM" id="Phobius"/>
    </source>
</evidence>
<keyword evidence="1" id="KW-1133">Transmembrane helix</keyword>
<sequence length="124" mass="13507">MTAAWIIVLLIVAFVCTRIFRSTKMWWIFMSAIMAGLLVGMLSKEAVKQSKKTGVTASITQLIDIVDNGNDACTQCVVTVTEGSTSRPGAVSYIALFTEPFMSDILVSKHITKGRDSPDIEDDS</sequence>
<dbReference type="KEGG" id="vg:65130742"/>
<protein>
    <submittedName>
        <fullName evidence="2">Uncharacterized protein</fullName>
    </submittedName>
</protein>
<evidence type="ECO:0000313" key="2">
    <source>
        <dbReference type="EMBL" id="QOR56823.1"/>
    </source>
</evidence>
<name>A0A7M1RR32_9CAUD</name>
<dbReference type="EMBL" id="MT774397">
    <property type="protein sequence ID" value="QOR56823.1"/>
    <property type="molecule type" value="Genomic_DNA"/>
</dbReference>